<dbReference type="Pfam" id="PF25994">
    <property type="entry name" value="HH_AprE"/>
    <property type="match status" value="1"/>
</dbReference>
<evidence type="ECO:0000256" key="8">
    <source>
        <dbReference type="ARBA" id="ARBA00023136"/>
    </source>
</evidence>
<feature type="coiled-coil region" evidence="10">
    <location>
        <begin position="275"/>
        <end position="418"/>
    </location>
</feature>
<gene>
    <name evidence="13" type="ORF">O1D97_17745</name>
</gene>
<evidence type="ECO:0000256" key="6">
    <source>
        <dbReference type="ARBA" id="ARBA00022692"/>
    </source>
</evidence>
<evidence type="ECO:0000313" key="13">
    <source>
        <dbReference type="EMBL" id="MCZ2723401.1"/>
    </source>
</evidence>
<dbReference type="InterPro" id="IPR010129">
    <property type="entry name" value="T1SS_HlyD"/>
</dbReference>
<dbReference type="Gene3D" id="2.40.50.100">
    <property type="match status" value="1"/>
</dbReference>
<dbReference type="InterPro" id="IPR050739">
    <property type="entry name" value="MFP"/>
</dbReference>
<evidence type="ECO:0000256" key="4">
    <source>
        <dbReference type="ARBA" id="ARBA00022475"/>
    </source>
</evidence>
<evidence type="ECO:0000256" key="3">
    <source>
        <dbReference type="ARBA" id="ARBA00022448"/>
    </source>
</evidence>
<reference evidence="13" key="1">
    <citation type="submission" date="2022-12" db="EMBL/GenBank/DDBJ databases">
        <title>Marinomonas 15G1-11 sp. nov, isolated from marine algae.</title>
        <authorList>
            <person name="Butt M."/>
            <person name="Choi D.G."/>
            <person name="Kim J.M."/>
            <person name="Lee J.K."/>
            <person name="Baek J.H."/>
            <person name="Jeon C.O."/>
        </authorList>
    </citation>
    <scope>NUCLEOTIDE SEQUENCE</scope>
    <source>
        <strain evidence="13">15G1-11</strain>
    </source>
</reference>
<keyword evidence="3 9" id="KW-0813">Transport</keyword>
<evidence type="ECO:0000256" key="7">
    <source>
        <dbReference type="ARBA" id="ARBA00022989"/>
    </source>
</evidence>
<keyword evidence="7" id="KW-1133">Transmembrane helix</keyword>
<name>A0ABT4JYU9_9GAMM</name>
<evidence type="ECO:0000256" key="10">
    <source>
        <dbReference type="SAM" id="Coils"/>
    </source>
</evidence>
<proteinExistence type="inferred from homology"/>
<evidence type="ECO:0000256" key="1">
    <source>
        <dbReference type="ARBA" id="ARBA00004377"/>
    </source>
</evidence>
<sequence>MSDPLDNEKNVFVHLLDKIGRLLILCKEVIGRLFDRLPESVKQVLLIFGARVRQVYGVCRIKVRFFFTLVKTKVRILFSHLPDGVQQRVLSILEKIQSLYANVKEKAKQVFDFLEDPPSLKNGALNQVEQGDLDYLSNRNAALMLRSPKGGRTILWSILVFVICGLVWANYTELDEVTVGQGKVIPSSQVQIVQNLEGGILKEIHVAVGQTVEKSQLLMTIENTEALSSLRERQAEYVGLLVRAARLTAEATGVNAPRFDQETRTNYPEVVRREMSLYENRRESLSANRAVFEQQVLQKEQEIIELEAKLNNLRTGFELANEELTLTRPAYDQGAVSKVELLQLERQVNQLKGEMKATQLALPRAKSALVEARTKLLENDAKYRAEAQEDLTGVRSKLEQLAEVNVSLQDKVQRTQVRSQVKGIVKQLQINTVGGVIQPGQNLMEIVPLEDSLLIESKIRPEDIGFIKPGLGAVVKLSAYDFSIYGGLTGVVDNITADTILDEEGNSFYIVRVRTDKNFLGTEEAPLPIIPGMQATVDVLTGKKSLLDYLLKPILKAQQNSLRER</sequence>
<dbReference type="InterPro" id="IPR058982">
    <property type="entry name" value="Beta-barrel_AprE"/>
</dbReference>
<dbReference type="PANTHER" id="PTHR30386:SF26">
    <property type="entry name" value="TRANSPORT PROTEIN COMB"/>
    <property type="match status" value="1"/>
</dbReference>
<feature type="domain" description="AprE-like long alpha-helical hairpin" evidence="11">
    <location>
        <begin position="228"/>
        <end position="410"/>
    </location>
</feature>
<dbReference type="InterPro" id="IPR058781">
    <property type="entry name" value="HH_AprE-like"/>
</dbReference>
<protein>
    <recommendedName>
        <fullName evidence="9">Membrane fusion protein (MFP) family protein</fullName>
    </recommendedName>
</protein>
<evidence type="ECO:0000256" key="5">
    <source>
        <dbReference type="ARBA" id="ARBA00022519"/>
    </source>
</evidence>
<dbReference type="Proteomes" id="UP001149719">
    <property type="component" value="Unassembled WGS sequence"/>
</dbReference>
<accession>A0ABT4JYU9</accession>
<dbReference type="PROSITE" id="PS00543">
    <property type="entry name" value="HLYD_FAMILY"/>
    <property type="match status" value="1"/>
</dbReference>
<dbReference type="PRINTS" id="PR01490">
    <property type="entry name" value="RTXTOXIND"/>
</dbReference>
<keyword evidence="10" id="KW-0175">Coiled coil</keyword>
<keyword evidence="14" id="KW-1185">Reference proteome</keyword>
<dbReference type="Gene3D" id="2.40.30.170">
    <property type="match status" value="1"/>
</dbReference>
<keyword evidence="6" id="KW-0812">Transmembrane</keyword>
<dbReference type="PANTHER" id="PTHR30386">
    <property type="entry name" value="MEMBRANE FUSION SUBUNIT OF EMRAB-TOLC MULTIDRUG EFFLUX PUMP"/>
    <property type="match status" value="1"/>
</dbReference>
<comment type="caution">
    <text evidence="13">The sequence shown here is derived from an EMBL/GenBank/DDBJ whole genome shotgun (WGS) entry which is preliminary data.</text>
</comment>
<evidence type="ECO:0000259" key="11">
    <source>
        <dbReference type="Pfam" id="PF25994"/>
    </source>
</evidence>
<evidence type="ECO:0000256" key="9">
    <source>
        <dbReference type="RuleBase" id="RU365093"/>
    </source>
</evidence>
<organism evidence="13 14">
    <name type="scientific">Marinomonas phaeophyticola</name>
    <dbReference type="NCBI Taxonomy" id="3004091"/>
    <lineage>
        <taxon>Bacteria</taxon>
        <taxon>Pseudomonadati</taxon>
        <taxon>Pseudomonadota</taxon>
        <taxon>Gammaproteobacteria</taxon>
        <taxon>Oceanospirillales</taxon>
        <taxon>Oceanospirillaceae</taxon>
        <taxon>Marinomonas</taxon>
    </lineage>
</organism>
<feature type="domain" description="AprE-like beta-barrel" evidence="12">
    <location>
        <begin position="453"/>
        <end position="542"/>
    </location>
</feature>
<keyword evidence="4 9" id="KW-1003">Cell membrane</keyword>
<evidence type="ECO:0000259" key="12">
    <source>
        <dbReference type="Pfam" id="PF26002"/>
    </source>
</evidence>
<dbReference type="RefSeq" id="WP_269127510.1">
    <property type="nucleotide sequence ID" value="NZ_JAPUBN010000021.1"/>
</dbReference>
<keyword evidence="8" id="KW-0472">Membrane</keyword>
<evidence type="ECO:0000313" key="14">
    <source>
        <dbReference type="Proteomes" id="UP001149719"/>
    </source>
</evidence>
<dbReference type="InterPro" id="IPR006144">
    <property type="entry name" value="Secretion_HlyD_CS"/>
</dbReference>
<keyword evidence="5 9" id="KW-0997">Cell inner membrane</keyword>
<dbReference type="NCBIfam" id="TIGR01843">
    <property type="entry name" value="type_I_hlyD"/>
    <property type="match status" value="1"/>
</dbReference>
<evidence type="ECO:0000256" key="2">
    <source>
        <dbReference type="ARBA" id="ARBA00009477"/>
    </source>
</evidence>
<comment type="similarity">
    <text evidence="2 9">Belongs to the membrane fusion protein (MFP) (TC 8.A.1) family.</text>
</comment>
<comment type="subcellular location">
    <subcellularLocation>
        <location evidence="1 9">Cell inner membrane</location>
        <topology evidence="1 9">Single-pass membrane protein</topology>
    </subcellularLocation>
</comment>
<dbReference type="EMBL" id="JAPUBN010000021">
    <property type="protein sequence ID" value="MCZ2723401.1"/>
    <property type="molecule type" value="Genomic_DNA"/>
</dbReference>
<dbReference type="Pfam" id="PF26002">
    <property type="entry name" value="Beta-barrel_AprE"/>
    <property type="match status" value="1"/>
</dbReference>